<protein>
    <recommendedName>
        <fullName evidence="1">Protein kinase domain-containing protein</fullName>
    </recommendedName>
</protein>
<evidence type="ECO:0000313" key="3">
    <source>
        <dbReference type="Proteomes" id="UP001159428"/>
    </source>
</evidence>
<proteinExistence type="predicted"/>
<dbReference type="EMBL" id="CALNXJ010000011">
    <property type="protein sequence ID" value="CAH3108057.1"/>
    <property type="molecule type" value="Genomic_DNA"/>
</dbReference>
<dbReference type="Proteomes" id="UP001159428">
    <property type="component" value="Unassembled WGS sequence"/>
</dbReference>
<dbReference type="InterPro" id="IPR011009">
    <property type="entry name" value="Kinase-like_dom_sf"/>
</dbReference>
<evidence type="ECO:0000259" key="1">
    <source>
        <dbReference type="PROSITE" id="PS50011"/>
    </source>
</evidence>
<dbReference type="InterPro" id="IPR051681">
    <property type="entry name" value="Ser/Thr_Kinases-Pseudokinases"/>
</dbReference>
<dbReference type="PANTHER" id="PTHR44329">
    <property type="entry name" value="SERINE/THREONINE-PROTEIN KINASE TNNI3K-RELATED"/>
    <property type="match status" value="1"/>
</dbReference>
<dbReference type="GO" id="GO:0004674">
    <property type="term" value="F:protein serine/threonine kinase activity"/>
    <property type="evidence" value="ECO:0007669"/>
    <property type="project" value="TreeGrafter"/>
</dbReference>
<organism evidence="2 3">
    <name type="scientific">Pocillopora meandrina</name>
    <dbReference type="NCBI Taxonomy" id="46732"/>
    <lineage>
        <taxon>Eukaryota</taxon>
        <taxon>Metazoa</taxon>
        <taxon>Cnidaria</taxon>
        <taxon>Anthozoa</taxon>
        <taxon>Hexacorallia</taxon>
        <taxon>Scleractinia</taxon>
        <taxon>Astrocoeniina</taxon>
        <taxon>Pocilloporidae</taxon>
        <taxon>Pocillopora</taxon>
    </lineage>
</organism>
<gene>
    <name evidence="2" type="ORF">PMEA_00003092</name>
</gene>
<dbReference type="InterPro" id="IPR008271">
    <property type="entry name" value="Ser/Thr_kinase_AS"/>
</dbReference>
<dbReference type="GO" id="GO:0005524">
    <property type="term" value="F:ATP binding"/>
    <property type="evidence" value="ECO:0007669"/>
    <property type="project" value="InterPro"/>
</dbReference>
<sequence>MINVMDAEEKKLFLKEVALLSGLNHPNVVKFMSVCHKPPAMMLEYVYFDFNFAVYQEMVSHAATEIISGLAYLHQTGIAHRDLKTANILVSNQHYCSMSVKSRDLHESYRERPIACKLTDFGESRSLFVQPQQL</sequence>
<dbReference type="PROSITE" id="PS00108">
    <property type="entry name" value="PROTEIN_KINASE_ST"/>
    <property type="match status" value="1"/>
</dbReference>
<dbReference type="InterPro" id="IPR000719">
    <property type="entry name" value="Prot_kinase_dom"/>
</dbReference>
<dbReference type="SUPFAM" id="SSF56112">
    <property type="entry name" value="Protein kinase-like (PK-like)"/>
    <property type="match status" value="1"/>
</dbReference>
<dbReference type="PROSITE" id="PS50011">
    <property type="entry name" value="PROTEIN_KINASE_DOM"/>
    <property type="match status" value="1"/>
</dbReference>
<dbReference type="AlphaFoldDB" id="A0AAU9WEY8"/>
<dbReference type="Gene3D" id="3.30.200.20">
    <property type="entry name" value="Phosphorylase Kinase, domain 1"/>
    <property type="match status" value="1"/>
</dbReference>
<accession>A0AAU9WEY8</accession>
<reference evidence="2 3" key="1">
    <citation type="submission" date="2022-05" db="EMBL/GenBank/DDBJ databases">
        <authorList>
            <consortium name="Genoscope - CEA"/>
            <person name="William W."/>
        </authorList>
    </citation>
    <scope>NUCLEOTIDE SEQUENCE [LARGE SCALE GENOMIC DNA]</scope>
</reference>
<comment type="caution">
    <text evidence="2">The sequence shown here is derived from an EMBL/GenBank/DDBJ whole genome shotgun (WGS) entry which is preliminary data.</text>
</comment>
<name>A0AAU9WEY8_9CNID</name>
<feature type="domain" description="Protein kinase" evidence="1">
    <location>
        <begin position="1"/>
        <end position="134"/>
    </location>
</feature>
<keyword evidence="3" id="KW-1185">Reference proteome</keyword>
<dbReference type="Gene3D" id="1.10.510.10">
    <property type="entry name" value="Transferase(Phosphotransferase) domain 1"/>
    <property type="match status" value="1"/>
</dbReference>
<dbReference type="Pfam" id="PF00069">
    <property type="entry name" value="Pkinase"/>
    <property type="match status" value="1"/>
</dbReference>
<evidence type="ECO:0000313" key="2">
    <source>
        <dbReference type="EMBL" id="CAH3108057.1"/>
    </source>
</evidence>